<accession>A0A0F1AFJ8</accession>
<evidence type="ECO:0000313" key="3">
    <source>
        <dbReference type="EMBL" id="KJN20503.1"/>
    </source>
</evidence>
<keyword evidence="1" id="KW-0472">Membrane</keyword>
<dbReference type="Pfam" id="PF14018">
    <property type="entry name" value="DUF4234"/>
    <property type="match status" value="1"/>
</dbReference>
<dbReference type="AlphaFoldDB" id="A0A0F1AFJ8"/>
<feature type="transmembrane region" description="Helical" evidence="1">
    <location>
        <begin position="17"/>
        <end position="37"/>
    </location>
</feature>
<dbReference type="Proteomes" id="UP000033352">
    <property type="component" value="Unassembled WGS sequence"/>
</dbReference>
<feature type="transmembrane region" description="Helical" evidence="1">
    <location>
        <begin position="126"/>
        <end position="143"/>
    </location>
</feature>
<proteinExistence type="predicted"/>
<feature type="transmembrane region" description="Helical" evidence="1">
    <location>
        <begin position="49"/>
        <end position="67"/>
    </location>
</feature>
<dbReference type="RefSeq" id="WP_004856832.1">
    <property type="nucleotide sequence ID" value="NZ_JZYX01000054.1"/>
</dbReference>
<keyword evidence="1" id="KW-1133">Transmembrane helix</keyword>
<sequence length="180" mass="20378">MTDITINTLSQRLNTRTLHFVLLSMVTCGVWPLLWLYKKQDIISETTGYPLYGNLFIIWLTVCFGLSRQLGAMAAPDPYGYDSTGDILLAISGLLSIASGVMYVVWAFKARTALRHFALNTFRFDLKMNVFYTVLFNVFYITYCINDMQQALAKHQIIHRNTTTPGEHAPAQAAEQTNQP</sequence>
<evidence type="ECO:0000256" key="1">
    <source>
        <dbReference type="SAM" id="Phobius"/>
    </source>
</evidence>
<dbReference type="PATRIC" id="fig|1619248.3.peg.3892"/>
<dbReference type="OrthoDB" id="7060663at2"/>
<feature type="domain" description="DUF4234" evidence="2">
    <location>
        <begin position="18"/>
        <end position="115"/>
    </location>
</feature>
<dbReference type="InterPro" id="IPR025328">
    <property type="entry name" value="DUF4234"/>
</dbReference>
<evidence type="ECO:0000259" key="2">
    <source>
        <dbReference type="Pfam" id="PF14018"/>
    </source>
</evidence>
<protein>
    <recommendedName>
        <fullName evidence="2">DUF4234 domain-containing protein</fullName>
    </recommendedName>
</protein>
<feature type="transmembrane region" description="Helical" evidence="1">
    <location>
        <begin position="87"/>
        <end position="106"/>
    </location>
</feature>
<organism evidence="3 4">
    <name type="scientific">Enterobacter sichuanensis</name>
    <dbReference type="NCBI Taxonomy" id="2071710"/>
    <lineage>
        <taxon>Bacteria</taxon>
        <taxon>Pseudomonadati</taxon>
        <taxon>Pseudomonadota</taxon>
        <taxon>Gammaproteobacteria</taxon>
        <taxon>Enterobacterales</taxon>
        <taxon>Enterobacteriaceae</taxon>
        <taxon>Enterobacter</taxon>
        <taxon>Enterobacter cloacae complex</taxon>
    </lineage>
</organism>
<keyword evidence="1" id="KW-0812">Transmembrane</keyword>
<dbReference type="EMBL" id="JZYX01000054">
    <property type="protein sequence ID" value="KJN20503.1"/>
    <property type="molecule type" value="Genomic_DNA"/>
</dbReference>
<comment type="caution">
    <text evidence="3">The sequence shown here is derived from an EMBL/GenBank/DDBJ whole genome shotgun (WGS) entry which is preliminary data.</text>
</comment>
<evidence type="ECO:0000313" key="4">
    <source>
        <dbReference type="Proteomes" id="UP000033352"/>
    </source>
</evidence>
<name>A0A0F1AFJ8_9ENTR</name>
<gene>
    <name evidence="3" type="ORF">SS37_21050</name>
</gene>
<reference evidence="3 4" key="1">
    <citation type="submission" date="2015-03" db="EMBL/GenBank/DDBJ databases">
        <authorList>
            <person name="McCorrison J."/>
            <person name="Sanka R."/>
            <person name="Adams M."/>
            <person name="Brinkac L."/>
            <person name="Nierman W."/>
            <person name="Sutton G."/>
            <person name="Nelson K."/>
            <person name="Kiedrowski L."/>
            <person name="Guerrero D."/>
            <person name="Bonomo R."/>
        </authorList>
    </citation>
    <scope>NUCLEOTIDE SEQUENCE [LARGE SCALE GENOMIC DNA]</scope>
    <source>
        <strain evidence="3 4">35699</strain>
    </source>
</reference>